<gene>
    <name evidence="4" type="ORF">EYB31_22130</name>
</gene>
<dbReference type="AlphaFoldDB" id="A0A4V2J3V0"/>
<accession>A0A4V2J3V0</accession>
<evidence type="ECO:0000259" key="3">
    <source>
        <dbReference type="PROSITE" id="PS51178"/>
    </source>
</evidence>
<feature type="region of interest" description="Disordered" evidence="1">
    <location>
        <begin position="315"/>
        <end position="368"/>
    </location>
</feature>
<dbReference type="OrthoDB" id="2677720at2"/>
<evidence type="ECO:0000313" key="4">
    <source>
        <dbReference type="EMBL" id="TBL75694.1"/>
    </source>
</evidence>
<dbReference type="SMART" id="SM00740">
    <property type="entry name" value="PASTA"/>
    <property type="match status" value="1"/>
</dbReference>
<feature type="domain" description="PASTA" evidence="3">
    <location>
        <begin position="361"/>
        <end position="427"/>
    </location>
</feature>
<feature type="compositionally biased region" description="Polar residues" evidence="1">
    <location>
        <begin position="413"/>
        <end position="429"/>
    </location>
</feature>
<feature type="transmembrane region" description="Helical" evidence="2">
    <location>
        <begin position="287"/>
        <end position="308"/>
    </location>
</feature>
<sequence length="429" mass="47071">MEPVFDKRYELLKQSIQLPDGSAMWKGKDNALHRDAIFIISEITDRSRDLNPIGLAGQLPDGGFLHILDAEIQPGYRKIVLKNLDGGPLLNQIEKHSFSFDQVIAMVLNLGEHMRAAAAEHISGYAVSAGNLWLNGFGELMVINFWTEGALEEREAAGLCSLLYQLAARSRELPALDEAADMQPAGLPAGWSDRQCQALFAMLREAVRGQISLASLLMQLQVLKLSYSEPTDMTETVIMPPVVETPRLAQEKPKQQKPQPRKTVKREEPDRDEALERKGVIVIPKSWVLLGIPIAGIVGVVVVIVLLSNMPMQSFRDKETQPSATAAPVEKPKPASETAMKPQTERPKKEISAVAAEKPADAEPADVPPITGLAREEAEKALLAAGFRYNYKIESNAQLANGTVFKQEPEAHTASTKGSSVTFWVSKQN</sequence>
<evidence type="ECO:0000256" key="2">
    <source>
        <dbReference type="SAM" id="Phobius"/>
    </source>
</evidence>
<keyword evidence="5" id="KW-1185">Reference proteome</keyword>
<feature type="region of interest" description="Disordered" evidence="1">
    <location>
        <begin position="410"/>
        <end position="429"/>
    </location>
</feature>
<keyword evidence="2" id="KW-1133">Transmembrane helix</keyword>
<organism evidence="4 5">
    <name type="scientific">Paenibacillus thalictri</name>
    <dbReference type="NCBI Taxonomy" id="2527873"/>
    <lineage>
        <taxon>Bacteria</taxon>
        <taxon>Bacillati</taxon>
        <taxon>Bacillota</taxon>
        <taxon>Bacilli</taxon>
        <taxon>Bacillales</taxon>
        <taxon>Paenibacillaceae</taxon>
        <taxon>Paenibacillus</taxon>
    </lineage>
</organism>
<dbReference type="EMBL" id="SIRE01000016">
    <property type="protein sequence ID" value="TBL75694.1"/>
    <property type="molecule type" value="Genomic_DNA"/>
</dbReference>
<protein>
    <submittedName>
        <fullName evidence="4">PASTA domain-containing protein</fullName>
    </submittedName>
</protein>
<dbReference type="Proteomes" id="UP000293142">
    <property type="component" value="Unassembled WGS sequence"/>
</dbReference>
<dbReference type="Pfam" id="PF03793">
    <property type="entry name" value="PASTA"/>
    <property type="match status" value="1"/>
</dbReference>
<evidence type="ECO:0000256" key="1">
    <source>
        <dbReference type="SAM" id="MobiDB-lite"/>
    </source>
</evidence>
<reference evidence="4 5" key="1">
    <citation type="submission" date="2019-02" db="EMBL/GenBank/DDBJ databases">
        <title>Paenibacillus sp. nov., isolated from surface-sterilized tissue of Thalictrum simplex L.</title>
        <authorList>
            <person name="Tuo L."/>
        </authorList>
    </citation>
    <scope>NUCLEOTIDE SEQUENCE [LARGE SCALE GENOMIC DNA]</scope>
    <source>
        <strain evidence="4 5">N2SHLJ1</strain>
    </source>
</reference>
<dbReference type="RefSeq" id="WP_131015605.1">
    <property type="nucleotide sequence ID" value="NZ_SIRE01000016.1"/>
</dbReference>
<dbReference type="CDD" id="cd06577">
    <property type="entry name" value="PASTA_pknB"/>
    <property type="match status" value="1"/>
</dbReference>
<dbReference type="PROSITE" id="PS51178">
    <property type="entry name" value="PASTA"/>
    <property type="match status" value="1"/>
</dbReference>
<evidence type="ECO:0000313" key="5">
    <source>
        <dbReference type="Proteomes" id="UP000293142"/>
    </source>
</evidence>
<dbReference type="InterPro" id="IPR005543">
    <property type="entry name" value="PASTA_dom"/>
</dbReference>
<name>A0A4V2J3V0_9BACL</name>
<dbReference type="Gene3D" id="3.30.10.20">
    <property type="match status" value="1"/>
</dbReference>
<keyword evidence="2" id="KW-0812">Transmembrane</keyword>
<comment type="caution">
    <text evidence="4">The sequence shown here is derived from an EMBL/GenBank/DDBJ whole genome shotgun (WGS) entry which is preliminary data.</text>
</comment>
<proteinExistence type="predicted"/>
<feature type="region of interest" description="Disordered" evidence="1">
    <location>
        <begin position="244"/>
        <end position="271"/>
    </location>
</feature>
<keyword evidence="2" id="KW-0472">Membrane</keyword>